<dbReference type="GO" id="GO:0003677">
    <property type="term" value="F:DNA binding"/>
    <property type="evidence" value="ECO:0007669"/>
    <property type="project" value="InterPro"/>
</dbReference>
<dbReference type="GO" id="GO:0006313">
    <property type="term" value="P:DNA transposition"/>
    <property type="evidence" value="ECO:0007669"/>
    <property type="project" value="InterPro"/>
</dbReference>
<proteinExistence type="predicted"/>
<dbReference type="InterPro" id="IPR003346">
    <property type="entry name" value="Transposase_20"/>
</dbReference>
<dbReference type="PANTHER" id="PTHR33055:SF15">
    <property type="entry name" value="TRANSPOSASE-RELATED"/>
    <property type="match status" value="1"/>
</dbReference>
<dbReference type="PANTHER" id="PTHR33055">
    <property type="entry name" value="TRANSPOSASE FOR INSERTION SEQUENCE ELEMENT IS1111A"/>
    <property type="match status" value="1"/>
</dbReference>
<dbReference type="AlphaFoldDB" id="A0A133UGJ8"/>
<evidence type="ECO:0000313" key="4">
    <source>
        <dbReference type="EMBL" id="KXA93240.1"/>
    </source>
</evidence>
<feature type="domain" description="Transposase IS110-like N-terminal" evidence="2">
    <location>
        <begin position="5"/>
        <end position="148"/>
    </location>
</feature>
<reference evidence="4 5" key="1">
    <citation type="journal article" date="2016" name="Sci. Rep.">
        <title>Metabolic traits of an uncultured archaeal lineage -MSBL1- from brine pools of the Red Sea.</title>
        <authorList>
            <person name="Mwirichia R."/>
            <person name="Alam I."/>
            <person name="Rashid M."/>
            <person name="Vinu M."/>
            <person name="Ba-Alawi W."/>
            <person name="Anthony Kamau A."/>
            <person name="Kamanda Ngugi D."/>
            <person name="Goker M."/>
            <person name="Klenk H.P."/>
            <person name="Bajic V."/>
            <person name="Stingl U."/>
        </authorList>
    </citation>
    <scope>NUCLEOTIDE SEQUENCE [LARGE SCALE GENOMIC DNA]</scope>
    <source>
        <strain evidence="4">SCGC-AAA259E17</strain>
    </source>
</reference>
<dbReference type="EMBL" id="LHXN01000011">
    <property type="protein sequence ID" value="KXA93240.1"/>
    <property type="molecule type" value="Genomic_DNA"/>
</dbReference>
<feature type="coiled-coil region" evidence="1">
    <location>
        <begin position="173"/>
        <end position="207"/>
    </location>
</feature>
<keyword evidence="1" id="KW-0175">Coiled coil</keyword>
<sequence>MTVCAGLDVHKEKCHGVIVDEDGEVLKDEEFENSLSGVKSFFRGFHHADAVIEASYSWRPAYERLEEVGIEPKLAHPNELEAIANSETKTDSVDARTLAHLLRTGFVPEAYVPPKDIRELRDRTRLRAKLGDEKTRMKGKIRAEMEKYRIDLDRNPFTKSGKEKLEELKIESIDHYLAVLETVEDRIEKLEEEFEDIVEDYEEAKLLKTLPGIGDFSALLILAEIGDIDRFPDPEKLCSYAGLVPTVHQSGDHKRLGSIKKERNKFLQWILIECVWIHVGCSDSQLTQYYRRKKGEKDSKKAAIATANKMLKTIYYMLKRGEEFRPEG</sequence>
<evidence type="ECO:0000259" key="2">
    <source>
        <dbReference type="Pfam" id="PF01548"/>
    </source>
</evidence>
<dbReference type="GO" id="GO:0004803">
    <property type="term" value="F:transposase activity"/>
    <property type="evidence" value="ECO:0007669"/>
    <property type="project" value="InterPro"/>
</dbReference>
<evidence type="ECO:0000256" key="1">
    <source>
        <dbReference type="SAM" id="Coils"/>
    </source>
</evidence>
<feature type="domain" description="Transposase IS116/IS110/IS902 C-terminal" evidence="3">
    <location>
        <begin position="204"/>
        <end position="291"/>
    </location>
</feature>
<protein>
    <submittedName>
        <fullName evidence="4">Uncharacterized protein</fullName>
    </submittedName>
</protein>
<dbReference type="Pfam" id="PF01548">
    <property type="entry name" value="DEDD_Tnp_IS110"/>
    <property type="match status" value="1"/>
</dbReference>
<evidence type="ECO:0000259" key="3">
    <source>
        <dbReference type="Pfam" id="PF02371"/>
    </source>
</evidence>
<dbReference type="NCBIfam" id="NF033542">
    <property type="entry name" value="transpos_IS110"/>
    <property type="match status" value="1"/>
</dbReference>
<evidence type="ECO:0000313" key="5">
    <source>
        <dbReference type="Proteomes" id="UP000070373"/>
    </source>
</evidence>
<dbReference type="Pfam" id="PF02371">
    <property type="entry name" value="Transposase_20"/>
    <property type="match status" value="1"/>
</dbReference>
<dbReference type="InterPro" id="IPR047650">
    <property type="entry name" value="Transpos_IS110"/>
</dbReference>
<organism evidence="4 5">
    <name type="scientific">candidate division MSBL1 archaeon SCGC-AAA259E17</name>
    <dbReference type="NCBI Taxonomy" id="1698263"/>
    <lineage>
        <taxon>Archaea</taxon>
        <taxon>Methanobacteriati</taxon>
        <taxon>Methanobacteriota</taxon>
        <taxon>candidate division MSBL1</taxon>
    </lineage>
</organism>
<accession>A0A133UGJ8</accession>
<dbReference type="Proteomes" id="UP000070373">
    <property type="component" value="Unassembled WGS sequence"/>
</dbReference>
<keyword evidence="5" id="KW-1185">Reference proteome</keyword>
<gene>
    <name evidence="4" type="ORF">AKJ64_01110</name>
</gene>
<name>A0A133UGJ8_9EURY</name>
<dbReference type="InterPro" id="IPR002525">
    <property type="entry name" value="Transp_IS110-like_N"/>
</dbReference>
<comment type="caution">
    <text evidence="4">The sequence shown here is derived from an EMBL/GenBank/DDBJ whole genome shotgun (WGS) entry which is preliminary data.</text>
</comment>